<evidence type="ECO:0000256" key="6">
    <source>
        <dbReference type="ARBA" id="ARBA00022525"/>
    </source>
</evidence>
<evidence type="ECO:0000259" key="24">
    <source>
        <dbReference type="Pfam" id="PF00933"/>
    </source>
</evidence>
<proteinExistence type="inferred from homology"/>
<dbReference type="Proteomes" id="UP000012174">
    <property type="component" value="Unassembled WGS sequence"/>
</dbReference>
<evidence type="ECO:0000256" key="18">
    <source>
        <dbReference type="ARBA" id="ARBA00070030"/>
    </source>
</evidence>
<dbReference type="Gene3D" id="3.20.20.300">
    <property type="entry name" value="Glycoside hydrolase, family 3, N-terminal domain"/>
    <property type="match status" value="1"/>
</dbReference>
<feature type="signal peptide" evidence="23">
    <location>
        <begin position="1"/>
        <end position="18"/>
    </location>
</feature>
<evidence type="ECO:0000256" key="16">
    <source>
        <dbReference type="ARBA" id="ARBA00041601"/>
    </source>
</evidence>
<evidence type="ECO:0000256" key="12">
    <source>
        <dbReference type="ARBA" id="ARBA00023326"/>
    </source>
</evidence>
<dbReference type="PANTHER" id="PTHR42715">
    <property type="entry name" value="BETA-GLUCOSIDASE"/>
    <property type="match status" value="1"/>
</dbReference>
<comment type="subcellular location">
    <subcellularLocation>
        <location evidence="2">Secreted</location>
    </subcellularLocation>
</comment>
<dbReference type="PANTHER" id="PTHR42715:SF12">
    <property type="entry name" value="BETA-GLUCOSIDASE G-RELATED"/>
    <property type="match status" value="1"/>
</dbReference>
<evidence type="ECO:0000256" key="14">
    <source>
        <dbReference type="ARBA" id="ARBA00039579"/>
    </source>
</evidence>
<evidence type="ECO:0000256" key="11">
    <source>
        <dbReference type="ARBA" id="ARBA00023295"/>
    </source>
</evidence>
<dbReference type="Pfam" id="PF01915">
    <property type="entry name" value="Glyco_hydro_3_C"/>
    <property type="match status" value="1"/>
</dbReference>
<dbReference type="STRING" id="1287681.M7SNY1"/>
<comment type="catalytic activity">
    <reaction evidence="1">
        <text>Hydrolysis of terminal, non-reducing beta-D-glucosyl residues with release of beta-D-glucose.</text>
        <dbReference type="EC" id="3.2.1.21"/>
    </reaction>
</comment>
<dbReference type="GO" id="GO:0005576">
    <property type="term" value="C:extracellular region"/>
    <property type="evidence" value="ECO:0007669"/>
    <property type="project" value="UniProtKB-SubCell"/>
</dbReference>
<evidence type="ECO:0000256" key="19">
    <source>
        <dbReference type="ARBA" id="ARBA00078013"/>
    </source>
</evidence>
<dbReference type="Pfam" id="PF00933">
    <property type="entry name" value="Glyco_hydro_3"/>
    <property type="match status" value="1"/>
</dbReference>
<evidence type="ECO:0000256" key="22">
    <source>
        <dbReference type="SAM" id="MobiDB-lite"/>
    </source>
</evidence>
<evidence type="ECO:0000256" key="15">
    <source>
        <dbReference type="ARBA" id="ARBA00041276"/>
    </source>
</evidence>
<dbReference type="PRINTS" id="PR00133">
    <property type="entry name" value="GLHYDRLASE3"/>
</dbReference>
<evidence type="ECO:0000256" key="8">
    <source>
        <dbReference type="ARBA" id="ARBA00022801"/>
    </source>
</evidence>
<evidence type="ECO:0000313" key="26">
    <source>
        <dbReference type="EMBL" id="EMR66133.1"/>
    </source>
</evidence>
<dbReference type="InterPro" id="IPR017853">
    <property type="entry name" value="GH"/>
</dbReference>
<sequence>MRFPKSCLVISLLGIALAIAPPEFAQRKSNRDSENAQIRFTRADGAGPSLDWDAAAKRANEFVSQLQFKEKIAMVTGNSVTNHQGCVGNIDPIPRLGFSGLCYLDGPQAVNRADGVSIFPSGVTTGATWDRDLIYQRGVALGEEFKAKGAHVMLGPVSGPLGRHPLGGRNWEGFSADPYLAGQAMQATIYGAQSVGVQTSSKHYIGNEQETQRSQEKSDDGTIVEGVSSNLDDRTLHELYLWPFADAVRAGTTSIMCSYNRVNGTYACSNEYLLTDILRDELRFQGYVVSDWWATHGTAEYANGGLDMEMPGAERSAEPPFFGTNLSAAIRAGEVSEARLDEMVAAVMTPYYLLGQDSAEYPEVDPSLSYIKPVHDGGWTNLPDLGNSTPAAGLDVRGDHASLIRKIAAAGTVLLKNEGNILPLENEVKNIGVFGNDAIAPTDGLTYITTDSPWGFEYGTLDIGGGSGTGRHTSLISPLDAIKARASNIGATVQYLASNTIIANSDFRPIYPLPDICLVFIKSWASEGSDRLSFEADWNSSVVVNNVADLCDNTIVVTHSGGVNTMPWASHPNVKAILAAHLPGEESGNSLVDVLWGDVEPSGRLPYTIPKKAAYYDIPVTNLTGEDVGRYGWQANFTEGLLIDYRHFDSLDTEPLYEFGFGLGYTTFELAGDLTFVNASSNAMLSEVPDPSLKIEPGGNPDLWTTLLTGQTTVKNTGSTAGSVVVQLYVSLPAESSPEEQFPRGEISEFIAVDAFTPC</sequence>
<dbReference type="OMA" id="PHACDSS"/>
<comment type="function">
    <text evidence="13">Beta-glucosidases are one of a number of cellulolytic enzymes involved in the degradation of cellulosic biomass. Catalyzes the last step releasing glucose from the inhibitory cellobiose.</text>
</comment>
<dbReference type="FunFam" id="3.20.20.300:FF:000002">
    <property type="entry name" value="Probable beta-glucosidase"/>
    <property type="match status" value="1"/>
</dbReference>
<dbReference type="eggNOG" id="ENOG502RSH1">
    <property type="taxonomic scope" value="Eukaryota"/>
</dbReference>
<dbReference type="InterPro" id="IPR036881">
    <property type="entry name" value="Glyco_hydro_3_C_sf"/>
</dbReference>
<feature type="compositionally biased region" description="Basic and acidic residues" evidence="22">
    <location>
        <begin position="210"/>
        <end position="220"/>
    </location>
</feature>
<evidence type="ECO:0000256" key="23">
    <source>
        <dbReference type="SAM" id="SignalP"/>
    </source>
</evidence>
<evidence type="ECO:0000256" key="7">
    <source>
        <dbReference type="ARBA" id="ARBA00022729"/>
    </source>
</evidence>
<keyword evidence="6" id="KW-0964">Secreted</keyword>
<organism evidence="26 27">
    <name type="scientific">Eutypa lata (strain UCR-EL1)</name>
    <name type="common">Grapevine dieback disease fungus</name>
    <name type="synonym">Eutypa armeniacae</name>
    <dbReference type="NCBI Taxonomy" id="1287681"/>
    <lineage>
        <taxon>Eukaryota</taxon>
        <taxon>Fungi</taxon>
        <taxon>Dikarya</taxon>
        <taxon>Ascomycota</taxon>
        <taxon>Pezizomycotina</taxon>
        <taxon>Sordariomycetes</taxon>
        <taxon>Xylariomycetidae</taxon>
        <taxon>Xylariales</taxon>
        <taxon>Diatrypaceae</taxon>
        <taxon>Eutypa</taxon>
    </lineage>
</organism>
<dbReference type="Gene3D" id="2.60.40.10">
    <property type="entry name" value="Immunoglobulins"/>
    <property type="match status" value="1"/>
</dbReference>
<feature type="region of interest" description="Disordered" evidence="22">
    <location>
        <begin position="207"/>
        <end position="226"/>
    </location>
</feature>
<evidence type="ECO:0000313" key="27">
    <source>
        <dbReference type="Proteomes" id="UP000012174"/>
    </source>
</evidence>
<evidence type="ECO:0000256" key="13">
    <source>
        <dbReference type="ARBA" id="ARBA00024983"/>
    </source>
</evidence>
<keyword evidence="7 23" id="KW-0732">Signal</keyword>
<keyword evidence="9" id="KW-0325">Glycoprotein</keyword>
<accession>M7SNY1</accession>
<evidence type="ECO:0000256" key="17">
    <source>
        <dbReference type="ARBA" id="ARBA00041808"/>
    </source>
</evidence>
<dbReference type="OrthoDB" id="416222at2759"/>
<evidence type="ECO:0000259" key="25">
    <source>
        <dbReference type="Pfam" id="PF01915"/>
    </source>
</evidence>
<dbReference type="GO" id="GO:0008422">
    <property type="term" value="F:beta-glucosidase activity"/>
    <property type="evidence" value="ECO:0007669"/>
    <property type="project" value="UniProtKB-EC"/>
</dbReference>
<keyword evidence="10" id="KW-0119">Carbohydrate metabolism</keyword>
<feature type="domain" description="Glycoside hydrolase family 3 N-terminal" evidence="24">
    <location>
        <begin position="110"/>
        <end position="348"/>
    </location>
</feature>
<keyword evidence="11" id="KW-0326">Glycosidase</keyword>
<evidence type="ECO:0000256" key="21">
    <source>
        <dbReference type="ARBA" id="ARBA00083611"/>
    </source>
</evidence>
<evidence type="ECO:0000256" key="9">
    <source>
        <dbReference type="ARBA" id="ARBA00023180"/>
    </source>
</evidence>
<evidence type="ECO:0000256" key="3">
    <source>
        <dbReference type="ARBA" id="ARBA00004987"/>
    </source>
</evidence>
<dbReference type="InterPro" id="IPR002772">
    <property type="entry name" value="Glyco_hydro_3_C"/>
</dbReference>
<keyword evidence="12" id="KW-0624">Polysaccharide degradation</keyword>
<reference evidence="27" key="1">
    <citation type="journal article" date="2013" name="Genome Announc.">
        <title>Draft genome sequence of the grapevine dieback fungus Eutypa lata UCR-EL1.</title>
        <authorList>
            <person name="Blanco-Ulate B."/>
            <person name="Rolshausen P.E."/>
            <person name="Cantu D."/>
        </authorList>
    </citation>
    <scope>NUCLEOTIDE SEQUENCE [LARGE SCALE GENOMIC DNA]</scope>
    <source>
        <strain evidence="27">UCR-EL1</strain>
    </source>
</reference>
<keyword evidence="8" id="KW-0378">Hydrolase</keyword>
<dbReference type="SUPFAM" id="SSF51445">
    <property type="entry name" value="(Trans)glycosidases"/>
    <property type="match status" value="1"/>
</dbReference>
<evidence type="ECO:0000256" key="1">
    <source>
        <dbReference type="ARBA" id="ARBA00000448"/>
    </source>
</evidence>
<dbReference type="InterPro" id="IPR001764">
    <property type="entry name" value="Glyco_hydro_3_N"/>
</dbReference>
<dbReference type="AlphaFoldDB" id="M7SNY1"/>
<evidence type="ECO:0000256" key="20">
    <source>
        <dbReference type="ARBA" id="ARBA00083231"/>
    </source>
</evidence>
<feature type="chain" id="PRO_5004084813" description="Beta-glucosidase cel3A" evidence="23">
    <location>
        <begin position="19"/>
        <end position="759"/>
    </location>
</feature>
<gene>
    <name evidence="26" type="ORF">UCREL1_6879</name>
</gene>
<feature type="domain" description="Glycoside hydrolase family 3 C-terminal" evidence="25">
    <location>
        <begin position="412"/>
        <end position="665"/>
    </location>
</feature>
<comment type="similarity">
    <text evidence="4">Belongs to the glycosyl hydrolase 3 family.</text>
</comment>
<dbReference type="SUPFAM" id="SSF52279">
    <property type="entry name" value="Beta-D-glucan exohydrolase, C-terminal domain"/>
    <property type="match status" value="1"/>
</dbReference>
<name>M7SNY1_EUTLA</name>
<dbReference type="Gene3D" id="3.40.50.1700">
    <property type="entry name" value="Glycoside hydrolase family 3 C-terminal domain"/>
    <property type="match status" value="1"/>
</dbReference>
<keyword evidence="27" id="KW-1185">Reference proteome</keyword>
<dbReference type="EMBL" id="KB706701">
    <property type="protein sequence ID" value="EMR66133.1"/>
    <property type="molecule type" value="Genomic_DNA"/>
</dbReference>
<evidence type="ECO:0000256" key="2">
    <source>
        <dbReference type="ARBA" id="ARBA00004613"/>
    </source>
</evidence>
<evidence type="ECO:0000256" key="4">
    <source>
        <dbReference type="ARBA" id="ARBA00005336"/>
    </source>
</evidence>
<dbReference type="InterPro" id="IPR050288">
    <property type="entry name" value="Cellulose_deg_GH3"/>
</dbReference>
<dbReference type="InterPro" id="IPR013783">
    <property type="entry name" value="Ig-like_fold"/>
</dbReference>
<protein>
    <recommendedName>
        <fullName evidence="18">Beta-glucosidase cel3A</fullName>
        <ecNumber evidence="5">3.2.1.21</ecNumber>
    </recommendedName>
    <alternativeName>
        <fullName evidence="15">Beta-D-glucoside glucohydrolase G</fullName>
    </alternativeName>
    <alternativeName>
        <fullName evidence="19">Beta-D-glucoside glucohydrolase cel3A</fullName>
    </alternativeName>
    <alternativeName>
        <fullName evidence="16">Cellobiase G</fullName>
    </alternativeName>
    <alternativeName>
        <fullName evidence="21">Cellobiase cel3A</fullName>
    </alternativeName>
    <alternativeName>
        <fullName evidence="17">Gentiobiase G</fullName>
    </alternativeName>
    <alternativeName>
        <fullName evidence="20">Gentiobiase cel3A</fullName>
    </alternativeName>
    <alternativeName>
        <fullName evidence="14">Probable beta-glucosidase G</fullName>
    </alternativeName>
</protein>
<evidence type="ECO:0000256" key="10">
    <source>
        <dbReference type="ARBA" id="ARBA00023277"/>
    </source>
</evidence>
<dbReference type="HOGENOM" id="CLU_004542_2_3_1"/>
<dbReference type="GO" id="GO:0009251">
    <property type="term" value="P:glucan catabolic process"/>
    <property type="evidence" value="ECO:0007669"/>
    <property type="project" value="TreeGrafter"/>
</dbReference>
<dbReference type="KEGG" id="ela:UCREL1_6879"/>
<dbReference type="InterPro" id="IPR036962">
    <property type="entry name" value="Glyco_hydro_3_N_sf"/>
</dbReference>
<dbReference type="EC" id="3.2.1.21" evidence="5"/>
<comment type="pathway">
    <text evidence="3">Glycan metabolism; cellulose degradation.</text>
</comment>
<evidence type="ECO:0000256" key="5">
    <source>
        <dbReference type="ARBA" id="ARBA00012744"/>
    </source>
</evidence>